<dbReference type="AlphaFoldDB" id="A0A6J5FA29"/>
<evidence type="ECO:0000256" key="4">
    <source>
        <dbReference type="ARBA" id="ARBA00022833"/>
    </source>
</evidence>
<dbReference type="GO" id="GO:0003677">
    <property type="term" value="F:DNA binding"/>
    <property type="evidence" value="ECO:0007669"/>
    <property type="project" value="UniProtKB-KW"/>
</dbReference>
<dbReference type="GO" id="GO:0032196">
    <property type="term" value="P:transposition"/>
    <property type="evidence" value="ECO:0007669"/>
    <property type="project" value="UniProtKB-KW"/>
</dbReference>
<dbReference type="Pfam" id="PF01385">
    <property type="entry name" value="OrfB_IS605"/>
    <property type="match status" value="1"/>
</dbReference>
<evidence type="ECO:0000259" key="8">
    <source>
        <dbReference type="Pfam" id="PF07282"/>
    </source>
</evidence>
<name>A0A6J5FA29_9BURK</name>
<dbReference type="Pfam" id="PF07282">
    <property type="entry name" value="Cas12f1-like_TNB"/>
    <property type="match status" value="1"/>
</dbReference>
<protein>
    <recommendedName>
        <fullName evidence="12">Transposase</fullName>
    </recommendedName>
</protein>
<keyword evidence="3" id="KW-0479">Metal-binding</keyword>
<evidence type="ECO:0000259" key="7">
    <source>
        <dbReference type="Pfam" id="PF01385"/>
    </source>
</evidence>
<dbReference type="GO" id="GO:0006310">
    <property type="term" value="P:DNA recombination"/>
    <property type="evidence" value="ECO:0007669"/>
    <property type="project" value="UniProtKB-KW"/>
</dbReference>
<dbReference type="InterPro" id="IPR001959">
    <property type="entry name" value="Transposase"/>
</dbReference>
<sequence>MIVRVRKIRLDPTAERARYFARACGVARFAYNWALAEWTRQHKEDGKPNEHKCIVRLSRSMSRRQKGSANWAKAKARLARPHLRVANVRKDALHKLTTTLATNYPAIGIEDLNVRGMLKNGKLARAIADAGFFEFRRQLEYKAAMAGAQVIVIERFYPGSKMSSDCGVIHALMLSDGVVECGCGLKMDRDPNATINIRRQALAQQSAERKVLADASATVKPASEAENARFAKRCADYLLTFP</sequence>
<proteinExistence type="inferred from homology"/>
<dbReference type="RefSeq" id="WP_246356312.1">
    <property type="nucleotide sequence ID" value="NZ_CADIKH010000127.1"/>
</dbReference>
<keyword evidence="5" id="KW-0238">DNA-binding</keyword>
<evidence type="ECO:0000313" key="11">
    <source>
        <dbReference type="Proteomes" id="UP000494363"/>
    </source>
</evidence>
<dbReference type="NCBIfam" id="TIGR01766">
    <property type="entry name" value="IS200/IS605 family accessory protein TnpB-like domain"/>
    <property type="match status" value="1"/>
</dbReference>
<evidence type="ECO:0000256" key="1">
    <source>
        <dbReference type="ARBA" id="ARBA00008761"/>
    </source>
</evidence>
<keyword evidence="11" id="KW-1185">Reference proteome</keyword>
<feature type="domain" description="Cas12f1-like TNB" evidence="8">
    <location>
        <begin position="132"/>
        <end position="197"/>
    </location>
</feature>
<evidence type="ECO:0000256" key="5">
    <source>
        <dbReference type="ARBA" id="ARBA00023125"/>
    </source>
</evidence>
<evidence type="ECO:0000256" key="2">
    <source>
        <dbReference type="ARBA" id="ARBA00022578"/>
    </source>
</evidence>
<dbReference type="Proteomes" id="UP000494363">
    <property type="component" value="Unassembled WGS sequence"/>
</dbReference>
<evidence type="ECO:0000256" key="3">
    <source>
        <dbReference type="ARBA" id="ARBA00022723"/>
    </source>
</evidence>
<dbReference type="EMBL" id="CADIKH010000127">
    <property type="protein sequence ID" value="CAB3774512.1"/>
    <property type="molecule type" value="Genomic_DNA"/>
</dbReference>
<keyword evidence="4" id="KW-0862">Zinc</keyword>
<evidence type="ECO:0008006" key="12">
    <source>
        <dbReference type="Google" id="ProtNLM"/>
    </source>
</evidence>
<dbReference type="NCBIfam" id="NF040570">
    <property type="entry name" value="guided_TnpB"/>
    <property type="match status" value="1"/>
</dbReference>
<dbReference type="Pfam" id="PF12323">
    <property type="entry name" value="HTH_OrfB_IS605"/>
    <property type="match status" value="1"/>
</dbReference>
<reference evidence="10 11" key="1">
    <citation type="submission" date="2020-04" db="EMBL/GenBank/DDBJ databases">
        <authorList>
            <person name="De Canck E."/>
        </authorList>
    </citation>
    <scope>NUCLEOTIDE SEQUENCE [LARGE SCALE GENOMIC DNA]</scope>
    <source>
        <strain evidence="10 11">LMG 29542</strain>
    </source>
</reference>
<dbReference type="InterPro" id="IPR010095">
    <property type="entry name" value="Cas12f1-like_TNB"/>
</dbReference>
<keyword evidence="6" id="KW-0233">DNA recombination</keyword>
<gene>
    <name evidence="10" type="ORF">LMG29542_07889</name>
</gene>
<evidence type="ECO:0000313" key="10">
    <source>
        <dbReference type="EMBL" id="CAB3774512.1"/>
    </source>
</evidence>
<feature type="domain" description="Transposase putative helix-turn-helix" evidence="9">
    <location>
        <begin position="4"/>
        <end position="47"/>
    </location>
</feature>
<accession>A0A6J5FA29</accession>
<dbReference type="InterPro" id="IPR021027">
    <property type="entry name" value="Transposase_put_HTH"/>
</dbReference>
<dbReference type="GO" id="GO:0046872">
    <property type="term" value="F:metal ion binding"/>
    <property type="evidence" value="ECO:0007669"/>
    <property type="project" value="UniProtKB-KW"/>
</dbReference>
<evidence type="ECO:0000259" key="9">
    <source>
        <dbReference type="Pfam" id="PF12323"/>
    </source>
</evidence>
<keyword evidence="2" id="KW-0815">Transposition</keyword>
<evidence type="ECO:0000256" key="6">
    <source>
        <dbReference type="ARBA" id="ARBA00023172"/>
    </source>
</evidence>
<organism evidence="10 11">
    <name type="scientific">Paraburkholderia humisilvae</name>
    <dbReference type="NCBI Taxonomy" id="627669"/>
    <lineage>
        <taxon>Bacteria</taxon>
        <taxon>Pseudomonadati</taxon>
        <taxon>Pseudomonadota</taxon>
        <taxon>Betaproteobacteria</taxon>
        <taxon>Burkholderiales</taxon>
        <taxon>Burkholderiaceae</taxon>
        <taxon>Paraburkholderia</taxon>
    </lineage>
</organism>
<feature type="domain" description="Probable transposase IS891/IS1136/IS1341" evidence="7">
    <location>
        <begin position="56"/>
        <end position="120"/>
    </location>
</feature>
<comment type="similarity">
    <text evidence="1">In the C-terminal section; belongs to the transposase 35 family.</text>
</comment>